<organism evidence="1 2">
    <name type="scientific">Cognatilysobacter lacus</name>
    <dbReference type="NCBI Taxonomy" id="1643323"/>
    <lineage>
        <taxon>Bacteria</taxon>
        <taxon>Pseudomonadati</taxon>
        <taxon>Pseudomonadota</taxon>
        <taxon>Gammaproteobacteria</taxon>
        <taxon>Lysobacterales</taxon>
        <taxon>Lysobacteraceae</taxon>
        <taxon>Cognatilysobacter</taxon>
    </lineage>
</organism>
<evidence type="ECO:0000313" key="1">
    <source>
        <dbReference type="EMBL" id="TZF87778.1"/>
    </source>
</evidence>
<gene>
    <name evidence="1" type="ORF">FW784_10665</name>
</gene>
<keyword evidence="2" id="KW-1185">Reference proteome</keyword>
<accession>A0A5D8YYH8</accession>
<dbReference type="Proteomes" id="UP000323164">
    <property type="component" value="Unassembled WGS sequence"/>
</dbReference>
<reference evidence="1 2" key="1">
    <citation type="submission" date="2019-08" db="EMBL/GenBank/DDBJ databases">
        <title>Draft genome sequence of Lysobacter sp. UKS-15.</title>
        <authorList>
            <person name="Im W.-T."/>
        </authorList>
    </citation>
    <scope>NUCLEOTIDE SEQUENCE [LARGE SCALE GENOMIC DNA]</scope>
    <source>
        <strain evidence="1 2">UKS-15</strain>
    </source>
</reference>
<dbReference type="RefSeq" id="WP_149353326.1">
    <property type="nucleotide sequence ID" value="NZ_VTRV01000125.1"/>
</dbReference>
<comment type="caution">
    <text evidence="1">The sequence shown here is derived from an EMBL/GenBank/DDBJ whole genome shotgun (WGS) entry which is preliminary data.</text>
</comment>
<dbReference type="EMBL" id="VTRV01000125">
    <property type="protein sequence ID" value="TZF87778.1"/>
    <property type="molecule type" value="Genomic_DNA"/>
</dbReference>
<dbReference type="OrthoDB" id="6058155at2"/>
<name>A0A5D8YYH8_9GAMM</name>
<proteinExistence type="predicted"/>
<sequence length="148" mass="15768">MLATTAALLPASAHAICAIEPLEPELRAADVVYVGTVVRSELARELPSAATAENVSQRRVELRHTLRPDIVFKGNPASAASVISAWQYNPPRSKRTVEFTELPVVMPGDTLLVVARTGKPTNLGLCSPTRKWSAETAGVASAVFRPAP</sequence>
<evidence type="ECO:0000313" key="2">
    <source>
        <dbReference type="Proteomes" id="UP000323164"/>
    </source>
</evidence>
<protein>
    <submittedName>
        <fullName evidence="1">Uncharacterized protein</fullName>
    </submittedName>
</protein>
<dbReference type="AlphaFoldDB" id="A0A5D8YYH8"/>